<dbReference type="Pfam" id="PF03732">
    <property type="entry name" value="Retrotrans_gag"/>
    <property type="match status" value="1"/>
</dbReference>
<organism evidence="3 4">
    <name type="scientific">Corchorus olitorius</name>
    <dbReference type="NCBI Taxonomy" id="93759"/>
    <lineage>
        <taxon>Eukaryota</taxon>
        <taxon>Viridiplantae</taxon>
        <taxon>Streptophyta</taxon>
        <taxon>Embryophyta</taxon>
        <taxon>Tracheophyta</taxon>
        <taxon>Spermatophyta</taxon>
        <taxon>Magnoliopsida</taxon>
        <taxon>eudicotyledons</taxon>
        <taxon>Gunneridae</taxon>
        <taxon>Pentapetalae</taxon>
        <taxon>rosids</taxon>
        <taxon>malvids</taxon>
        <taxon>Malvales</taxon>
        <taxon>Malvaceae</taxon>
        <taxon>Grewioideae</taxon>
        <taxon>Apeibeae</taxon>
        <taxon>Corchorus</taxon>
    </lineage>
</organism>
<dbReference type="AlphaFoldDB" id="A0A1R3IKM6"/>
<accession>A0A1R3IKM6</accession>
<dbReference type="InterPro" id="IPR005162">
    <property type="entry name" value="Retrotrans_gag_dom"/>
</dbReference>
<evidence type="ECO:0000256" key="1">
    <source>
        <dbReference type="SAM" id="MobiDB-lite"/>
    </source>
</evidence>
<dbReference type="InterPro" id="IPR001969">
    <property type="entry name" value="Aspartic_peptidase_AS"/>
</dbReference>
<sequence>MPPKSDAAITEAIHAITESLNAQLQELRSSQLEFKTSLENKIDSTLNDLHYQISQLNLSNSQKSPSTTDTYKGVLSAKPTPNLPTPSTSVFQPKTPKYFLTHFDGSNVHAWIFQVEQYFSFYSIAPDQRIPIAGFFMTGEALTWIQWMHRNGLLTDWDSFTRELEVRFGPSIFLNPQTALFKLKQTSTVTHYQREFELLSNRVAGFTDEHLLNLFISGLRHDIQSEVIIQNPQRLSQALALAKLYEAKLADNRTTYRAPALTSSPSSLPPRHSTFSSTAPPPKALPPSAGGFPIRRLTASEMQARRSKGLCFNCDDQFNPGHRCKTTPFLVLQCDEEAMESAPPLSNIPTDLYPPSVELSALPLPPPPSHSPEFDSNEFQVSLHALYGHSSQSCMKLVCFIKGHLFTVLIDSGSTHNLLQSRVARHLGLLIEPAPPLSVKVGNGDVLHCSGMISTLPFDLQGVNFTLDLYLLDVHGADVILGCSGWPNSAQS</sequence>
<dbReference type="CDD" id="cd00303">
    <property type="entry name" value="retropepsin_like"/>
    <property type="match status" value="1"/>
</dbReference>
<keyword evidence="4" id="KW-1185">Reference proteome</keyword>
<dbReference type="SUPFAM" id="SSF50630">
    <property type="entry name" value="Acid proteases"/>
    <property type="match status" value="1"/>
</dbReference>
<dbReference type="PANTHER" id="PTHR15503:SF22">
    <property type="entry name" value="TRANSPOSON TY3-I GAG POLYPROTEIN"/>
    <property type="match status" value="1"/>
</dbReference>
<dbReference type="Gene3D" id="2.40.70.10">
    <property type="entry name" value="Acid Proteases"/>
    <property type="match status" value="1"/>
</dbReference>
<dbReference type="Proteomes" id="UP000187203">
    <property type="component" value="Unassembled WGS sequence"/>
</dbReference>
<dbReference type="GO" id="GO:0004190">
    <property type="term" value="F:aspartic-type endopeptidase activity"/>
    <property type="evidence" value="ECO:0007669"/>
    <property type="project" value="InterPro"/>
</dbReference>
<feature type="region of interest" description="Disordered" evidence="1">
    <location>
        <begin position="259"/>
        <end position="292"/>
    </location>
</feature>
<protein>
    <submittedName>
        <fullName evidence="3">Retrotransposon gag protein</fullName>
    </submittedName>
</protein>
<dbReference type="EMBL" id="AWUE01018025">
    <property type="protein sequence ID" value="OMO83137.1"/>
    <property type="molecule type" value="Genomic_DNA"/>
</dbReference>
<comment type="caution">
    <text evidence="3">The sequence shown here is derived from an EMBL/GenBank/DDBJ whole genome shotgun (WGS) entry which is preliminary data.</text>
</comment>
<dbReference type="PANTHER" id="PTHR15503">
    <property type="entry name" value="LDOC1 RELATED"/>
    <property type="match status" value="1"/>
</dbReference>
<gene>
    <name evidence="3" type="ORF">COLO4_22673</name>
</gene>
<proteinExistence type="predicted"/>
<dbReference type="Pfam" id="PF08284">
    <property type="entry name" value="RVP_2"/>
    <property type="match status" value="1"/>
</dbReference>
<dbReference type="InterPro" id="IPR021109">
    <property type="entry name" value="Peptidase_aspartic_dom_sf"/>
</dbReference>
<dbReference type="PROSITE" id="PS00141">
    <property type="entry name" value="ASP_PROTEASE"/>
    <property type="match status" value="1"/>
</dbReference>
<feature type="region of interest" description="Disordered" evidence="1">
    <location>
        <begin position="60"/>
        <end position="88"/>
    </location>
</feature>
<name>A0A1R3IKM6_9ROSI</name>
<evidence type="ECO:0000313" key="4">
    <source>
        <dbReference type="Proteomes" id="UP000187203"/>
    </source>
</evidence>
<feature type="domain" description="Retrotransposon gag" evidence="2">
    <location>
        <begin position="133"/>
        <end position="221"/>
    </location>
</feature>
<dbReference type="STRING" id="93759.A0A1R3IKM6"/>
<evidence type="ECO:0000259" key="2">
    <source>
        <dbReference type="Pfam" id="PF03732"/>
    </source>
</evidence>
<dbReference type="GO" id="GO:0006508">
    <property type="term" value="P:proteolysis"/>
    <property type="evidence" value="ECO:0007669"/>
    <property type="project" value="InterPro"/>
</dbReference>
<feature type="compositionally biased region" description="Polar residues" evidence="1">
    <location>
        <begin position="60"/>
        <end position="70"/>
    </location>
</feature>
<dbReference type="OrthoDB" id="999913at2759"/>
<evidence type="ECO:0000313" key="3">
    <source>
        <dbReference type="EMBL" id="OMO83137.1"/>
    </source>
</evidence>
<reference evidence="4" key="1">
    <citation type="submission" date="2013-09" db="EMBL/GenBank/DDBJ databases">
        <title>Corchorus olitorius genome sequencing.</title>
        <authorList>
            <person name="Alam M."/>
            <person name="Haque M.S."/>
            <person name="Islam M.S."/>
            <person name="Emdad E.M."/>
            <person name="Islam M.M."/>
            <person name="Ahmed B."/>
            <person name="Halim A."/>
            <person name="Hossen Q.M.M."/>
            <person name="Hossain M.Z."/>
            <person name="Ahmed R."/>
            <person name="Khan M.M."/>
            <person name="Islam R."/>
            <person name="Rashid M.M."/>
            <person name="Khan S.A."/>
            <person name="Rahman M.S."/>
            <person name="Alam M."/>
            <person name="Yahiya A.S."/>
            <person name="Khan M.S."/>
            <person name="Azam M.S."/>
            <person name="Haque T."/>
            <person name="Lashkar M.Z.H."/>
            <person name="Akhand A.I."/>
            <person name="Morshed G."/>
            <person name="Roy S."/>
            <person name="Uddin K.S."/>
            <person name="Rabeya T."/>
            <person name="Hossain A.S."/>
            <person name="Chowdhury A."/>
            <person name="Snigdha A.R."/>
            <person name="Mortoza M.S."/>
            <person name="Matin S.A."/>
            <person name="Hoque S.M.E."/>
            <person name="Islam M.K."/>
            <person name="Roy D.K."/>
            <person name="Haider R."/>
            <person name="Moosa M.M."/>
            <person name="Elias S.M."/>
            <person name="Hasan A.M."/>
            <person name="Jahan S."/>
            <person name="Shafiuddin M."/>
            <person name="Mahmood N."/>
            <person name="Shommy N.S."/>
        </authorList>
    </citation>
    <scope>NUCLEOTIDE SEQUENCE [LARGE SCALE GENOMIC DNA]</scope>
    <source>
        <strain evidence="4">cv. O-4</strain>
    </source>
</reference>
<dbReference type="InterPro" id="IPR032567">
    <property type="entry name" value="RTL1-rel"/>
</dbReference>
<feature type="compositionally biased region" description="Low complexity" evidence="1">
    <location>
        <begin position="259"/>
        <end position="274"/>
    </location>
</feature>